<reference evidence="2" key="1">
    <citation type="submission" date="2022-11" db="EMBL/GenBank/DDBJ databases">
        <title>Description of Microcella daejonensis nov. sp, isolated from riverside soil.</title>
        <authorList>
            <person name="Molina K.M."/>
            <person name="Kim S.B."/>
        </authorList>
    </citation>
    <scope>NUCLEOTIDE SEQUENCE</scope>
    <source>
        <strain evidence="2">MMS21-STM12</strain>
    </source>
</reference>
<dbReference type="Gene3D" id="3.40.50.1820">
    <property type="entry name" value="alpha/beta hydrolase"/>
    <property type="match status" value="1"/>
</dbReference>
<dbReference type="EMBL" id="CP113089">
    <property type="protein sequence ID" value="WAB80754.1"/>
    <property type="molecule type" value="Genomic_DNA"/>
</dbReference>
<gene>
    <name evidence="2" type="ORF">OVN18_09265</name>
</gene>
<sequence length="251" mass="25960">MRAALRRIRAAGFLALTALAAVLLVFLAWAHAVAQGERPAAIAAFDDERIRIETVAEGILMTPATAAAEVGVIMIPGARVDPYAYMDKLRDVVAGGAPVLIVRPAINLAIADQRGLDALIDGVDAAERWVVAGHSLGGTRACLVAAGAERDGDDRLAGLLLLGSYCANDLSSTALPTLSISAENDGLSTREDIATRADALPAGARLVEIPGANHASFGDYGVQAGDGPVTASDDEVRTVLTMEITRLLRGA</sequence>
<dbReference type="KEGG" id="mdb:OVN18_09265"/>
<dbReference type="Pfam" id="PF12695">
    <property type="entry name" value="Abhydrolase_5"/>
    <property type="match status" value="1"/>
</dbReference>
<protein>
    <submittedName>
        <fullName evidence="2">Alpha/beta hydrolase</fullName>
    </submittedName>
</protein>
<dbReference type="InterPro" id="IPR029059">
    <property type="entry name" value="AB_hydrolase_5"/>
</dbReference>
<keyword evidence="3" id="KW-1185">Reference proteome</keyword>
<dbReference type="SUPFAM" id="SSF53474">
    <property type="entry name" value="alpha/beta-Hydrolases"/>
    <property type="match status" value="1"/>
</dbReference>
<accession>A0A9E8MJK3</accession>
<proteinExistence type="predicted"/>
<feature type="domain" description="Alpha/beta hydrolase fold-5" evidence="1">
    <location>
        <begin position="71"/>
        <end position="235"/>
    </location>
</feature>
<keyword evidence="2" id="KW-0378">Hydrolase</keyword>
<evidence type="ECO:0000259" key="1">
    <source>
        <dbReference type="Pfam" id="PF12695"/>
    </source>
</evidence>
<dbReference type="AlphaFoldDB" id="A0A9E8MJK3"/>
<dbReference type="Proteomes" id="UP001164706">
    <property type="component" value="Chromosome"/>
</dbReference>
<name>A0A9E8MJK3_9MICO</name>
<dbReference type="InterPro" id="IPR029058">
    <property type="entry name" value="AB_hydrolase_fold"/>
</dbReference>
<dbReference type="GO" id="GO:0016787">
    <property type="term" value="F:hydrolase activity"/>
    <property type="evidence" value="ECO:0007669"/>
    <property type="project" value="UniProtKB-KW"/>
</dbReference>
<evidence type="ECO:0000313" key="3">
    <source>
        <dbReference type="Proteomes" id="UP001164706"/>
    </source>
</evidence>
<organism evidence="2 3">
    <name type="scientific">Microcella daejeonensis</name>
    <dbReference type="NCBI Taxonomy" id="2994971"/>
    <lineage>
        <taxon>Bacteria</taxon>
        <taxon>Bacillati</taxon>
        <taxon>Actinomycetota</taxon>
        <taxon>Actinomycetes</taxon>
        <taxon>Micrococcales</taxon>
        <taxon>Microbacteriaceae</taxon>
        <taxon>Microcella</taxon>
    </lineage>
</organism>
<evidence type="ECO:0000313" key="2">
    <source>
        <dbReference type="EMBL" id="WAB80754.1"/>
    </source>
</evidence>
<dbReference type="RefSeq" id="WP_267780448.1">
    <property type="nucleotide sequence ID" value="NZ_CP113089.1"/>
</dbReference>